<dbReference type="PANTHER" id="PTHR22576:SF41">
    <property type="entry name" value="CASPASE 14, APOPTOSIS-RELATED CYSTEINE PEPTIDASE"/>
    <property type="match status" value="1"/>
</dbReference>
<dbReference type="GO" id="GO:0006508">
    <property type="term" value="P:proteolysis"/>
    <property type="evidence" value="ECO:0007669"/>
    <property type="project" value="InterPro"/>
</dbReference>
<feature type="domain" description="Caspase family p10" evidence="3">
    <location>
        <begin position="246"/>
        <end position="337"/>
    </location>
</feature>
<dbReference type="PROSITE" id="PS50207">
    <property type="entry name" value="CASPASE_P10"/>
    <property type="match status" value="1"/>
</dbReference>
<feature type="domain" description="Caspase family p20" evidence="4">
    <location>
        <begin position="86"/>
        <end position="220"/>
    </location>
</feature>
<dbReference type="SUPFAM" id="SSF52129">
    <property type="entry name" value="Caspase-like"/>
    <property type="match status" value="1"/>
</dbReference>
<reference evidence="5" key="1">
    <citation type="submission" date="2019-08" db="EMBL/GenBank/DDBJ databases">
        <title>The genome of the North American firefly Photinus pyralis.</title>
        <authorList>
            <consortium name="Photinus pyralis genome working group"/>
            <person name="Fallon T.R."/>
            <person name="Sander Lower S.E."/>
            <person name="Weng J.-K."/>
        </authorList>
    </citation>
    <scope>NUCLEOTIDE SEQUENCE</scope>
    <source>
        <strain evidence="5">TRF0915ILg1</strain>
        <tissue evidence="5">Whole body</tissue>
    </source>
</reference>
<dbReference type="PRINTS" id="PR00376">
    <property type="entry name" value="IL1BCENZYME"/>
</dbReference>
<dbReference type="Pfam" id="PF00656">
    <property type="entry name" value="Peptidase_C14"/>
    <property type="match status" value="1"/>
</dbReference>
<evidence type="ECO:0000256" key="1">
    <source>
        <dbReference type="ARBA" id="ARBA00010134"/>
    </source>
</evidence>
<proteinExistence type="inferred from homology"/>
<gene>
    <name evidence="5" type="ORF">ILUMI_24506</name>
</gene>
<dbReference type="InterPro" id="IPR015917">
    <property type="entry name" value="Pept_C14A"/>
</dbReference>
<dbReference type="InterPro" id="IPR001309">
    <property type="entry name" value="Pept_C14_p20"/>
</dbReference>
<sequence length="338" mass="38648">MYFLYWASIGYISNPENLKDIYSALEIMAKHNTVKSREGSSVTIRSLKIDPTFMSAIYDYSFLNKTSKRITHNDEDCYRLDPKCPGVCLIINQESFYTEPDSRWKDLLPGPEKTLDERIGTNVDRDKLEKTFKKLGFKVEIRNNLTHFEVVPTIEDVISQVPKDSSFIVCILSHGLEGKIYGVNSIPIEVKEIREAMCKYNVNLNGQPKVLILQSCQGDDCQQVPNEDTQENDGGQGLQIDGYPSTTSVIPLTVDMHVFWATVPGFSALRDKIEGSWFIQSLCQKIEEKAERMHYQEICTMVIKDILMNKQWPTEKGVRKMVPLEESTLSKLFYLSSD</sequence>
<dbReference type="InterPro" id="IPR002138">
    <property type="entry name" value="Pept_C14_p10"/>
</dbReference>
<protein>
    <recommendedName>
        <fullName evidence="7">Caspase-8</fullName>
    </recommendedName>
</protein>
<organism evidence="5 6">
    <name type="scientific">Ignelater luminosus</name>
    <name type="common">Cucubano</name>
    <name type="synonym">Pyrophorus luminosus</name>
    <dbReference type="NCBI Taxonomy" id="2038154"/>
    <lineage>
        <taxon>Eukaryota</taxon>
        <taxon>Metazoa</taxon>
        <taxon>Ecdysozoa</taxon>
        <taxon>Arthropoda</taxon>
        <taxon>Hexapoda</taxon>
        <taxon>Insecta</taxon>
        <taxon>Pterygota</taxon>
        <taxon>Neoptera</taxon>
        <taxon>Endopterygota</taxon>
        <taxon>Coleoptera</taxon>
        <taxon>Polyphaga</taxon>
        <taxon>Elateriformia</taxon>
        <taxon>Elateroidea</taxon>
        <taxon>Elateridae</taxon>
        <taxon>Agrypninae</taxon>
        <taxon>Pyrophorini</taxon>
        <taxon>Ignelater</taxon>
    </lineage>
</organism>
<dbReference type="InterPro" id="IPR011600">
    <property type="entry name" value="Pept_C14_caspase"/>
</dbReference>
<accession>A0A8K0C6Y5</accession>
<evidence type="ECO:0000256" key="2">
    <source>
        <dbReference type="RuleBase" id="RU003971"/>
    </source>
</evidence>
<dbReference type="InterPro" id="IPR052039">
    <property type="entry name" value="Caspase-related_regulators"/>
</dbReference>
<dbReference type="InterPro" id="IPR029030">
    <property type="entry name" value="Caspase-like_dom_sf"/>
</dbReference>
<dbReference type="PANTHER" id="PTHR22576">
    <property type="entry name" value="MUCOSA ASSOCIATED LYMPHOID TISSUE LYMPHOMA TRANSLOCATION PROTEIN 1/PARACASPASE"/>
    <property type="match status" value="1"/>
</dbReference>
<evidence type="ECO:0000313" key="5">
    <source>
        <dbReference type="EMBL" id="KAF2881649.1"/>
    </source>
</evidence>
<dbReference type="GO" id="GO:0004197">
    <property type="term" value="F:cysteine-type endopeptidase activity"/>
    <property type="evidence" value="ECO:0007669"/>
    <property type="project" value="InterPro"/>
</dbReference>
<comment type="caution">
    <text evidence="5">The sequence shown here is derived from an EMBL/GenBank/DDBJ whole genome shotgun (WGS) entry which is preliminary data.</text>
</comment>
<dbReference type="OrthoDB" id="6044770at2759"/>
<evidence type="ECO:0000259" key="3">
    <source>
        <dbReference type="PROSITE" id="PS50207"/>
    </source>
</evidence>
<dbReference type="PROSITE" id="PS50208">
    <property type="entry name" value="CASPASE_P20"/>
    <property type="match status" value="1"/>
</dbReference>
<evidence type="ECO:0008006" key="7">
    <source>
        <dbReference type="Google" id="ProtNLM"/>
    </source>
</evidence>
<evidence type="ECO:0000313" key="6">
    <source>
        <dbReference type="Proteomes" id="UP000801492"/>
    </source>
</evidence>
<comment type="similarity">
    <text evidence="1 2">Belongs to the peptidase C14A family.</text>
</comment>
<evidence type="ECO:0000259" key="4">
    <source>
        <dbReference type="PROSITE" id="PS50208"/>
    </source>
</evidence>
<dbReference type="SMART" id="SM00115">
    <property type="entry name" value="CASc"/>
    <property type="match status" value="1"/>
</dbReference>
<dbReference type="AlphaFoldDB" id="A0A8K0C6Y5"/>
<dbReference type="Gene3D" id="3.40.50.1460">
    <property type="match status" value="1"/>
</dbReference>
<name>A0A8K0C6Y5_IGNLU</name>
<dbReference type="Proteomes" id="UP000801492">
    <property type="component" value="Unassembled WGS sequence"/>
</dbReference>
<dbReference type="EMBL" id="VTPC01090711">
    <property type="protein sequence ID" value="KAF2881649.1"/>
    <property type="molecule type" value="Genomic_DNA"/>
</dbReference>
<keyword evidence="6" id="KW-1185">Reference proteome</keyword>